<evidence type="ECO:0000256" key="12">
    <source>
        <dbReference type="SAM" id="Phobius"/>
    </source>
</evidence>
<feature type="transmembrane region" description="Helical" evidence="12">
    <location>
        <begin position="41"/>
        <end position="59"/>
    </location>
</feature>
<organism evidence="13">
    <name type="scientific">marine sediment metagenome</name>
    <dbReference type="NCBI Taxonomy" id="412755"/>
    <lineage>
        <taxon>unclassified sequences</taxon>
        <taxon>metagenomes</taxon>
        <taxon>ecological metagenomes</taxon>
    </lineage>
</organism>
<name>A0A0F9G1M9_9ZZZZ</name>
<dbReference type="AlphaFoldDB" id="A0A0F9G1M9"/>
<reference evidence="13" key="1">
    <citation type="journal article" date="2015" name="Nature">
        <title>Complex archaea that bridge the gap between prokaryotes and eukaryotes.</title>
        <authorList>
            <person name="Spang A."/>
            <person name="Saw J.H."/>
            <person name="Jorgensen S.L."/>
            <person name="Zaremba-Niedzwiedzka K."/>
            <person name="Martijn J."/>
            <person name="Lind A.E."/>
            <person name="van Eijk R."/>
            <person name="Schleper C."/>
            <person name="Guy L."/>
            <person name="Ettema T.J."/>
        </authorList>
    </citation>
    <scope>NUCLEOTIDE SEQUENCE</scope>
</reference>
<evidence type="ECO:0000256" key="6">
    <source>
        <dbReference type="ARBA" id="ARBA00022692"/>
    </source>
</evidence>
<keyword evidence="8 12" id="KW-1133">Transmembrane helix</keyword>
<feature type="transmembrane region" description="Helical" evidence="12">
    <location>
        <begin position="150"/>
        <end position="177"/>
    </location>
</feature>
<dbReference type="PANTHER" id="PTHR30622">
    <property type="entry name" value="UNDECAPRENYL-DIPHOSPHATASE"/>
    <property type="match status" value="1"/>
</dbReference>
<evidence type="ECO:0000256" key="4">
    <source>
        <dbReference type="ARBA" id="ARBA00021581"/>
    </source>
</evidence>
<comment type="catalytic activity">
    <reaction evidence="11">
        <text>di-trans,octa-cis-undecaprenyl diphosphate + H2O = di-trans,octa-cis-undecaprenyl phosphate + phosphate + H(+)</text>
        <dbReference type="Rhea" id="RHEA:28094"/>
        <dbReference type="ChEBI" id="CHEBI:15377"/>
        <dbReference type="ChEBI" id="CHEBI:15378"/>
        <dbReference type="ChEBI" id="CHEBI:43474"/>
        <dbReference type="ChEBI" id="CHEBI:58405"/>
        <dbReference type="ChEBI" id="CHEBI:60392"/>
        <dbReference type="EC" id="3.6.1.27"/>
    </reaction>
</comment>
<proteinExistence type="inferred from homology"/>
<comment type="subcellular location">
    <subcellularLocation>
        <location evidence="1">Cell membrane</location>
        <topology evidence="1">Multi-pass membrane protein</topology>
    </subcellularLocation>
</comment>
<dbReference type="GO" id="GO:0005886">
    <property type="term" value="C:plasma membrane"/>
    <property type="evidence" value="ECO:0007669"/>
    <property type="project" value="UniProtKB-SubCell"/>
</dbReference>
<evidence type="ECO:0000256" key="11">
    <source>
        <dbReference type="ARBA" id="ARBA00047594"/>
    </source>
</evidence>
<feature type="transmembrane region" description="Helical" evidence="12">
    <location>
        <begin position="7"/>
        <end position="29"/>
    </location>
</feature>
<gene>
    <name evidence="13" type="ORF">LCGC14_2174940</name>
</gene>
<keyword evidence="7" id="KW-0378">Hydrolase</keyword>
<dbReference type="NCBIfam" id="NF001393">
    <property type="entry name" value="PRK00281.2-4"/>
    <property type="match status" value="1"/>
</dbReference>
<dbReference type="GO" id="GO:0050380">
    <property type="term" value="F:undecaprenyl-diphosphatase activity"/>
    <property type="evidence" value="ECO:0007669"/>
    <property type="project" value="UniProtKB-EC"/>
</dbReference>
<feature type="transmembrane region" description="Helical" evidence="12">
    <location>
        <begin position="214"/>
        <end position="237"/>
    </location>
</feature>
<dbReference type="HAMAP" id="MF_01006">
    <property type="entry name" value="Undec_diphosphatase"/>
    <property type="match status" value="1"/>
</dbReference>
<feature type="transmembrane region" description="Helical" evidence="12">
    <location>
        <begin position="85"/>
        <end position="103"/>
    </location>
</feature>
<evidence type="ECO:0000256" key="7">
    <source>
        <dbReference type="ARBA" id="ARBA00022801"/>
    </source>
</evidence>
<keyword evidence="6 12" id="KW-0812">Transmembrane</keyword>
<evidence type="ECO:0000256" key="2">
    <source>
        <dbReference type="ARBA" id="ARBA00010621"/>
    </source>
</evidence>
<dbReference type="InterPro" id="IPR003824">
    <property type="entry name" value="UppP"/>
</dbReference>
<dbReference type="Pfam" id="PF02673">
    <property type="entry name" value="BacA"/>
    <property type="match status" value="1"/>
</dbReference>
<feature type="transmembrane region" description="Helical" evidence="12">
    <location>
        <begin position="183"/>
        <end position="202"/>
    </location>
</feature>
<keyword evidence="5" id="KW-1003">Cell membrane</keyword>
<accession>A0A0F9G1M9</accession>
<comment type="caution">
    <text evidence="13">The sequence shown here is derived from an EMBL/GenBank/DDBJ whole genome shotgun (WGS) entry which is preliminary data.</text>
</comment>
<evidence type="ECO:0000256" key="1">
    <source>
        <dbReference type="ARBA" id="ARBA00004651"/>
    </source>
</evidence>
<dbReference type="EMBL" id="LAZR01028163">
    <property type="protein sequence ID" value="KKL63455.1"/>
    <property type="molecule type" value="Genomic_DNA"/>
</dbReference>
<feature type="transmembrane region" description="Helical" evidence="12">
    <location>
        <begin position="109"/>
        <end position="130"/>
    </location>
</feature>
<sequence length="266" mass="28888">MDTVQVVFLAIIQGLTEFLPISSSAHLILPSTLLGWEDQGLAFDVAVHVGSLLAVLTYFRKDIRLLIVCWCRSLTGGQQTPESRLGWQIILATIPAGLAGLFLGDLIELHLRSIAVIAFTTIVFGILLGLSDKFSLRVKNLHQFTWRSALIVGCAQALALIPGVSRSGITITVALALGFDRIAAARFSFLLAIPVIVLSGGYKGMQLLQLTMVPWFDILLGAVLSAVTAYCCIHVFLTWINRIGMLPFVVYRMILGTILIAILLNG</sequence>
<keyword evidence="9 12" id="KW-0472">Membrane</keyword>
<evidence type="ECO:0000256" key="3">
    <source>
        <dbReference type="ARBA" id="ARBA00012374"/>
    </source>
</evidence>
<evidence type="ECO:0000256" key="9">
    <source>
        <dbReference type="ARBA" id="ARBA00023136"/>
    </source>
</evidence>
<evidence type="ECO:0000313" key="13">
    <source>
        <dbReference type="EMBL" id="KKL63455.1"/>
    </source>
</evidence>
<evidence type="ECO:0000256" key="8">
    <source>
        <dbReference type="ARBA" id="ARBA00022989"/>
    </source>
</evidence>
<dbReference type="PANTHER" id="PTHR30622:SF4">
    <property type="entry name" value="UNDECAPRENYL-DIPHOSPHATASE"/>
    <property type="match status" value="1"/>
</dbReference>
<evidence type="ECO:0000256" key="10">
    <source>
        <dbReference type="ARBA" id="ARBA00032707"/>
    </source>
</evidence>
<protein>
    <recommendedName>
        <fullName evidence="4">Undecaprenyl-diphosphatase</fullName>
        <ecNumber evidence="3">3.6.1.27</ecNumber>
    </recommendedName>
    <alternativeName>
        <fullName evidence="10">Undecaprenyl pyrophosphate phosphatase</fullName>
    </alternativeName>
</protein>
<evidence type="ECO:0000256" key="5">
    <source>
        <dbReference type="ARBA" id="ARBA00022475"/>
    </source>
</evidence>
<dbReference type="EC" id="3.6.1.27" evidence="3"/>
<comment type="similarity">
    <text evidence="2">Belongs to the UppP family.</text>
</comment>
<feature type="transmembrane region" description="Helical" evidence="12">
    <location>
        <begin position="243"/>
        <end position="264"/>
    </location>
</feature>
<dbReference type="NCBIfam" id="TIGR00753">
    <property type="entry name" value="undec_PP_bacA"/>
    <property type="match status" value="1"/>
</dbReference>